<dbReference type="InterPro" id="IPR001107">
    <property type="entry name" value="Band_7"/>
</dbReference>
<reference evidence="2 3" key="1">
    <citation type="submission" date="2018-05" db="EMBL/GenBank/DDBJ databases">
        <title>A metagenomic window into the 2 km-deep terrestrial subsurface aquifer revealed taxonomically and functionally diverse microbial community comprising novel uncultured bacterial lineages.</title>
        <authorList>
            <person name="Kadnikov V.V."/>
            <person name="Mardanov A.V."/>
            <person name="Beletsky A.V."/>
            <person name="Banks D."/>
            <person name="Pimenov N.V."/>
            <person name="Frank Y.A."/>
            <person name="Karnachuk O.V."/>
            <person name="Ravin N.V."/>
        </authorList>
    </citation>
    <scope>NUCLEOTIDE SEQUENCE [LARGE SCALE GENOMIC DNA]</scope>
    <source>
        <strain evidence="2">BY5</strain>
    </source>
</reference>
<dbReference type="AlphaFoldDB" id="A0A367ZJX2"/>
<dbReference type="PANTHER" id="PTHR42911:SF2">
    <property type="entry name" value="PROHIBITIN FAMILY PROTEIN"/>
    <property type="match status" value="1"/>
</dbReference>
<dbReference type="SUPFAM" id="SSF117892">
    <property type="entry name" value="Band 7/SPFH domain"/>
    <property type="match status" value="1"/>
</dbReference>
<dbReference type="PANTHER" id="PTHR42911">
    <property type="entry name" value="MODULATOR OF FTSH PROTEASE HFLC"/>
    <property type="match status" value="1"/>
</dbReference>
<accession>A0A367ZJX2</accession>
<feature type="domain" description="Band 7" evidence="1">
    <location>
        <begin position="37"/>
        <end position="257"/>
    </location>
</feature>
<name>A0A367ZJX2_9BACT</name>
<organism evidence="2 3">
    <name type="scientific">Candidatus Ozemobacter sibiricus</name>
    <dbReference type="NCBI Taxonomy" id="2268124"/>
    <lineage>
        <taxon>Bacteria</taxon>
        <taxon>Candidatus Ozemobacteria</taxon>
        <taxon>Candidatus Ozemobacterales</taxon>
        <taxon>Candidatus Ozemobacteraceae</taxon>
        <taxon>Candidatus Ozemobacter</taxon>
    </lineage>
</organism>
<comment type="caution">
    <text evidence="2">The sequence shown here is derived from an EMBL/GenBank/DDBJ whole genome shotgun (WGS) entry which is preliminary data.</text>
</comment>
<dbReference type="Gene3D" id="3.30.479.30">
    <property type="entry name" value="Band 7 domain"/>
    <property type="match status" value="1"/>
</dbReference>
<proteinExistence type="predicted"/>
<dbReference type="Proteomes" id="UP000252355">
    <property type="component" value="Unassembled WGS sequence"/>
</dbReference>
<evidence type="ECO:0000313" key="2">
    <source>
        <dbReference type="EMBL" id="RCK78157.1"/>
    </source>
</evidence>
<dbReference type="InterPro" id="IPR036013">
    <property type="entry name" value="Band_7/SPFH_dom_sf"/>
</dbReference>
<protein>
    <recommendedName>
        <fullName evidence="1">Band 7 domain-containing protein</fullName>
    </recommendedName>
</protein>
<sequence>MIAEKGEKGIQREVLMPGRYRINKYAEAVEIHPAVEVPAGFVGVVTWFGGTTRALASPAADPQPELEGKAAEFLVEAGRKGVSREVLTPGVHYLNPYLCRVTLMDCRSQRFELTGNDALRFPSSDAFEMTVLMTVEWAIDPARAPEIFVRIGELDPAHEKNEILQKVVIPAIRGYGRIEGSKYTALDYISGNSRQAFQNALFEKIRATCGPKGILIKSVLINDIEPPQEIATPIREREIAKEELNRNKNQLLQAQAEQSLARSEEMVKLERERVAASTQNKVKIIDATNKQKVALINQERRLQMEATLLEAARREAEAILSRGRAEADVVLLAATAEAEAIKKSIEAFKTAENYAYFEFVSRIAPAMQSIFANTEGVFGRIFQNIVAPRRDEKGGN</sequence>
<evidence type="ECO:0000259" key="1">
    <source>
        <dbReference type="Pfam" id="PF01145"/>
    </source>
</evidence>
<gene>
    <name evidence="2" type="ORF">OZSIB_1673</name>
</gene>
<evidence type="ECO:0000313" key="3">
    <source>
        <dbReference type="Proteomes" id="UP000252355"/>
    </source>
</evidence>
<dbReference type="Pfam" id="PF01145">
    <property type="entry name" value="Band_7"/>
    <property type="match status" value="1"/>
</dbReference>
<dbReference type="EMBL" id="QOQW01000026">
    <property type="protein sequence ID" value="RCK78157.1"/>
    <property type="molecule type" value="Genomic_DNA"/>
</dbReference>